<dbReference type="Pfam" id="PF00069">
    <property type="entry name" value="Pkinase"/>
    <property type="match status" value="1"/>
</dbReference>
<dbReference type="GO" id="GO:0044773">
    <property type="term" value="P:mitotic DNA damage checkpoint signaling"/>
    <property type="evidence" value="ECO:0007669"/>
    <property type="project" value="TreeGrafter"/>
</dbReference>
<accession>A0A1L7XJN8</accession>
<evidence type="ECO:0000313" key="4">
    <source>
        <dbReference type="Proteomes" id="UP000184330"/>
    </source>
</evidence>
<dbReference type="Proteomes" id="UP000184330">
    <property type="component" value="Unassembled WGS sequence"/>
</dbReference>
<feature type="domain" description="Protein kinase" evidence="2">
    <location>
        <begin position="253"/>
        <end position="525"/>
    </location>
</feature>
<keyword evidence="4" id="KW-1185">Reference proteome</keyword>
<dbReference type="Gene3D" id="1.10.510.10">
    <property type="entry name" value="Transferase(Phosphotransferase) domain 1"/>
    <property type="match status" value="1"/>
</dbReference>
<dbReference type="PANTHER" id="PTHR44167:SF30">
    <property type="entry name" value="PHOSPHORYLASE KINASE"/>
    <property type="match status" value="1"/>
</dbReference>
<dbReference type="GO" id="GO:0004674">
    <property type="term" value="F:protein serine/threonine kinase activity"/>
    <property type="evidence" value="ECO:0007669"/>
    <property type="project" value="TreeGrafter"/>
</dbReference>
<dbReference type="STRING" id="576137.A0A1L7XJN8"/>
<proteinExistence type="predicted"/>
<name>A0A1L7XJN8_9HELO</name>
<feature type="region of interest" description="Disordered" evidence="1">
    <location>
        <begin position="63"/>
        <end position="94"/>
    </location>
</feature>
<sequence>MSTPSISTDPSSSLVPQPHLIFAKLVPANIEAQRLFSELAEAVLSNPTNPEYMHYAKFLHIEPYSPNPPDHQTRQESQESQTATDTDDEISVKSSPNYQGHYILSFEVDPLIPDIGWVIGFGRRSKKQSADSGPVDLLLATPGTSSAKFEVAGKHARLFFDKDAVLTLKVFSHRGYVTALGNEGFKEGQRSITTRKSRVSFGSLSYSLEFSDLNEEEYNNALRKYLKNHLNREAPSSDISATPSPMDTLVGEWNIRGTVGNGSFGVVNVTKNIRTGETGAAKCLVRNSIETHAKILREIDTLKALPRNPRLLQYFAEYYERGERWYTGILDESDERYRLRTRPEKVIIMYGPFVRFNLSEELFLKQPLNIRMAAFYQVLQGLVGLHGEGFIHRDIKPSNIGVVKQSADTIEIVILDYGETVRAERCEPCPGKAGTIPFLAPEMERRPYGKEVDLWATGIVGMQLFVSGGKLLWRNVVNAEAAWRKQVAVLQSAPANSVQNLLASMIAWDPAKRTPADIALKHPCFNDVRIACDVETQEASKLGSKRKHT</sequence>
<dbReference type="Gene3D" id="3.30.200.20">
    <property type="entry name" value="Phosphorylase Kinase, domain 1"/>
    <property type="match status" value="1"/>
</dbReference>
<evidence type="ECO:0000313" key="3">
    <source>
        <dbReference type="EMBL" id="CZR65260.1"/>
    </source>
</evidence>
<gene>
    <name evidence="3" type="ORF">PAC_15160</name>
</gene>
<dbReference type="GO" id="GO:0005634">
    <property type="term" value="C:nucleus"/>
    <property type="evidence" value="ECO:0007669"/>
    <property type="project" value="TreeGrafter"/>
</dbReference>
<dbReference type="PANTHER" id="PTHR44167">
    <property type="entry name" value="OVARIAN-SPECIFIC SERINE/THREONINE-PROTEIN KINASE LOK-RELATED"/>
    <property type="match status" value="1"/>
</dbReference>
<reference evidence="3 4" key="1">
    <citation type="submission" date="2016-03" db="EMBL/GenBank/DDBJ databases">
        <authorList>
            <person name="Ploux O."/>
        </authorList>
    </citation>
    <scope>NUCLEOTIDE SEQUENCE [LARGE SCALE GENOMIC DNA]</scope>
    <source>
        <strain evidence="3 4">UAMH 11012</strain>
    </source>
</reference>
<dbReference type="EMBL" id="FJOG01000030">
    <property type="protein sequence ID" value="CZR65260.1"/>
    <property type="molecule type" value="Genomic_DNA"/>
</dbReference>
<dbReference type="AlphaFoldDB" id="A0A1L7XJN8"/>
<dbReference type="PROSITE" id="PS50011">
    <property type="entry name" value="PROTEIN_KINASE_DOM"/>
    <property type="match status" value="1"/>
</dbReference>
<protein>
    <recommendedName>
        <fullName evidence="2">Protein kinase domain-containing protein</fullName>
    </recommendedName>
</protein>
<dbReference type="InterPro" id="IPR011009">
    <property type="entry name" value="Kinase-like_dom_sf"/>
</dbReference>
<dbReference type="GO" id="GO:0005524">
    <property type="term" value="F:ATP binding"/>
    <property type="evidence" value="ECO:0007669"/>
    <property type="project" value="InterPro"/>
</dbReference>
<dbReference type="SUPFAM" id="SSF56112">
    <property type="entry name" value="Protein kinase-like (PK-like)"/>
    <property type="match status" value="1"/>
</dbReference>
<dbReference type="OrthoDB" id="3516685at2759"/>
<evidence type="ECO:0000256" key="1">
    <source>
        <dbReference type="SAM" id="MobiDB-lite"/>
    </source>
</evidence>
<evidence type="ECO:0000259" key="2">
    <source>
        <dbReference type="PROSITE" id="PS50011"/>
    </source>
</evidence>
<organism evidence="3 4">
    <name type="scientific">Phialocephala subalpina</name>
    <dbReference type="NCBI Taxonomy" id="576137"/>
    <lineage>
        <taxon>Eukaryota</taxon>
        <taxon>Fungi</taxon>
        <taxon>Dikarya</taxon>
        <taxon>Ascomycota</taxon>
        <taxon>Pezizomycotina</taxon>
        <taxon>Leotiomycetes</taxon>
        <taxon>Helotiales</taxon>
        <taxon>Mollisiaceae</taxon>
        <taxon>Phialocephala</taxon>
        <taxon>Phialocephala fortinii species complex</taxon>
    </lineage>
</organism>
<dbReference type="InterPro" id="IPR000719">
    <property type="entry name" value="Prot_kinase_dom"/>
</dbReference>
<dbReference type="SMART" id="SM00220">
    <property type="entry name" value="S_TKc"/>
    <property type="match status" value="1"/>
</dbReference>